<evidence type="ECO:0000313" key="2">
    <source>
        <dbReference type="Proteomes" id="UP001155280"/>
    </source>
</evidence>
<dbReference type="AlphaFoldDB" id="A0A9X2RAB6"/>
<keyword evidence="1" id="KW-0808">Transferase</keyword>
<proteinExistence type="predicted"/>
<evidence type="ECO:0000313" key="1">
    <source>
        <dbReference type="EMBL" id="MCP9201278.1"/>
    </source>
</evidence>
<dbReference type="Pfam" id="PF13528">
    <property type="entry name" value="Glyco_trans_1_3"/>
    <property type="match status" value="1"/>
</dbReference>
<comment type="caution">
    <text evidence="1">The sequence shown here is derived from an EMBL/GenBank/DDBJ whole genome shotgun (WGS) entry which is preliminary data.</text>
</comment>
<accession>A0A9X2RAB6</accession>
<keyword evidence="2" id="KW-1185">Reference proteome</keyword>
<sequence length="351" mass="40520">MASFKNLKILYAIQGTGNGHLCRAIDIIPILKNYAEVDILISGIQADIELPYEVTYRLKGLSFIFGKKGGVNIWQTYRKNHLKSVYNEIKDLPVEQYDLVINDFEPISAWAAFLKNKPCFALSHQSAVLDKSVPLPEKNDWMGKWILKNYAPATVKFGFHFEEFNQHIFTPVIRKQIRDLETTNKGHYTVYLPAYSDERIIKILNTFPQVQWEVFSKHNSQQYSIGNIHIHPVNNETFLKSFASCTGIICGAGFETPAEALFLRKKLLVIPMKNQFEQHCNAAALKKIGVPVIQNFKSKNIEVIHNWLNNHEILEMNYPDRTAEIIENLLTDFQRNYSRETQMQEKLLKTV</sequence>
<dbReference type="EMBL" id="JANCNS010000003">
    <property type="protein sequence ID" value="MCP9201278.1"/>
    <property type="molecule type" value="Genomic_DNA"/>
</dbReference>
<name>A0A9X2RAB6_9FLAO</name>
<dbReference type="Proteomes" id="UP001155280">
    <property type="component" value="Unassembled WGS sequence"/>
</dbReference>
<gene>
    <name evidence="1" type="ORF">MKO06_15315</name>
</gene>
<dbReference type="Gene3D" id="3.40.50.2000">
    <property type="entry name" value="Glycogen Phosphorylase B"/>
    <property type="match status" value="1"/>
</dbReference>
<organism evidence="1 2">
    <name type="scientific">Christiangramia oceanisediminis</name>
    <dbReference type="NCBI Taxonomy" id="2920386"/>
    <lineage>
        <taxon>Bacteria</taxon>
        <taxon>Pseudomonadati</taxon>
        <taxon>Bacteroidota</taxon>
        <taxon>Flavobacteriia</taxon>
        <taxon>Flavobacteriales</taxon>
        <taxon>Flavobacteriaceae</taxon>
        <taxon>Christiangramia</taxon>
    </lineage>
</organism>
<dbReference type="GO" id="GO:0016740">
    <property type="term" value="F:transferase activity"/>
    <property type="evidence" value="ECO:0007669"/>
    <property type="project" value="UniProtKB-KW"/>
</dbReference>
<protein>
    <submittedName>
        <fullName evidence="1">Glycosyl transferase</fullName>
    </submittedName>
</protein>
<reference evidence="1" key="1">
    <citation type="submission" date="2022-07" db="EMBL/GenBank/DDBJ databases">
        <title>Gramela sediminis sp. nov., isolated from deep-sea sediment of the Indian Ocean.</title>
        <authorList>
            <person name="Shi H."/>
        </authorList>
    </citation>
    <scope>NUCLEOTIDE SEQUENCE</scope>
    <source>
        <strain evidence="1">GC03-9</strain>
    </source>
</reference>
<dbReference type="RefSeq" id="WP_241552145.1">
    <property type="nucleotide sequence ID" value="NZ_JANCNS010000003.1"/>
</dbReference>
<dbReference type="SUPFAM" id="SSF53756">
    <property type="entry name" value="UDP-Glycosyltransferase/glycogen phosphorylase"/>
    <property type="match status" value="1"/>
</dbReference>